<gene>
    <name evidence="2" type="ORF">SAMN04488061_3556</name>
</gene>
<dbReference type="Pfam" id="PF00685">
    <property type="entry name" value="Sulfotransfer_1"/>
    <property type="match status" value="1"/>
</dbReference>
<dbReference type="InterPro" id="IPR000863">
    <property type="entry name" value="Sulfotransferase_dom"/>
</dbReference>
<accession>A0A1H0UAZ5</accession>
<dbReference type="InterPro" id="IPR027417">
    <property type="entry name" value="P-loop_NTPase"/>
</dbReference>
<dbReference type="SUPFAM" id="SSF52540">
    <property type="entry name" value="P-loop containing nucleoside triphosphate hydrolases"/>
    <property type="match status" value="1"/>
</dbReference>
<protein>
    <submittedName>
        <fullName evidence="2">Sulfotransferase family protein</fullName>
    </submittedName>
</protein>
<comment type="caution">
    <text evidence="2">The sequence shown here is derived from an EMBL/GenBank/DDBJ whole genome shotgun (WGS) entry which is preliminary data.</text>
</comment>
<dbReference type="Proteomes" id="UP000198795">
    <property type="component" value="Unassembled WGS sequence"/>
</dbReference>
<reference evidence="2 3" key="1">
    <citation type="submission" date="2016-10" db="EMBL/GenBank/DDBJ databases">
        <authorList>
            <person name="Varghese N."/>
            <person name="Submissions S."/>
        </authorList>
    </citation>
    <scope>NUCLEOTIDE SEQUENCE [LARGE SCALE GENOMIC DNA]</scope>
    <source>
        <strain evidence="2 3">CGMCC 1.6497</strain>
    </source>
</reference>
<evidence type="ECO:0000259" key="1">
    <source>
        <dbReference type="Pfam" id="PF00685"/>
    </source>
</evidence>
<feature type="domain" description="Sulfotransferase" evidence="1">
    <location>
        <begin position="21"/>
        <end position="172"/>
    </location>
</feature>
<evidence type="ECO:0000313" key="2">
    <source>
        <dbReference type="EMBL" id="SDP63354.1"/>
    </source>
</evidence>
<name>A0A1H0UAZ5_9HYPH</name>
<proteinExistence type="predicted"/>
<dbReference type="Gene3D" id="3.40.50.300">
    <property type="entry name" value="P-loop containing nucleotide triphosphate hydrolases"/>
    <property type="match status" value="1"/>
</dbReference>
<dbReference type="RefSeq" id="WP_090230702.1">
    <property type="nucleotide sequence ID" value="NZ_FNJC01000006.1"/>
</dbReference>
<organism evidence="2 3">
    <name type="scientific">Filomicrobium insigne</name>
    <dbReference type="NCBI Taxonomy" id="418854"/>
    <lineage>
        <taxon>Bacteria</taxon>
        <taxon>Pseudomonadati</taxon>
        <taxon>Pseudomonadota</taxon>
        <taxon>Alphaproteobacteria</taxon>
        <taxon>Hyphomicrobiales</taxon>
        <taxon>Hyphomicrobiaceae</taxon>
        <taxon>Filomicrobium</taxon>
    </lineage>
</organism>
<sequence length="266" mass="30105">MFKALPLDPVVTMAKHLSGRSIVLSYPKCGRTWLLNVFMNYWWRCDQQADKPLPFVLSTQSEPARRFARSTGINFTHGGKLGAMRAGARPSIRATDLRALKTTLLVRNPVSVIVSYYHHLRRPSKSVKFDGGFADFALGPWGAEALARYYNDVMPPLLRNPRAQVVRYEQLHSASSGREEAFETLLSHHFGKIDVSALLWAIKSCEPDQLRSRSRETGPSRVRKAKIVPDDEMLTDDLAQRVHWIMNSSLKAEVFSVVYPEGCNYL</sequence>
<dbReference type="EMBL" id="FNJC01000006">
    <property type="protein sequence ID" value="SDP63354.1"/>
    <property type="molecule type" value="Genomic_DNA"/>
</dbReference>
<keyword evidence="3" id="KW-1185">Reference proteome</keyword>
<evidence type="ECO:0000313" key="3">
    <source>
        <dbReference type="Proteomes" id="UP000198795"/>
    </source>
</evidence>